<dbReference type="InterPro" id="IPR000387">
    <property type="entry name" value="Tyr_Pase_dom"/>
</dbReference>
<dbReference type="InterPro" id="IPR001206">
    <property type="entry name" value="Diacylglycerol_kinase_cat_dom"/>
</dbReference>
<dbReference type="PROSITE" id="PS50054">
    <property type="entry name" value="TYR_PHOSPHATASE_DUAL"/>
    <property type="match status" value="1"/>
</dbReference>
<dbReference type="InterPro" id="IPR020422">
    <property type="entry name" value="TYR_PHOSPHATASE_DUAL_dom"/>
</dbReference>
<dbReference type="EMBL" id="CP076643">
    <property type="protein sequence ID" value="QXO16599.1"/>
    <property type="molecule type" value="Genomic_DNA"/>
</dbReference>
<feature type="domain" description="Tyrosine specific protein phosphatases" evidence="3">
    <location>
        <begin position="155"/>
        <end position="224"/>
    </location>
</feature>
<dbReference type="Pfam" id="PF00782">
    <property type="entry name" value="DSPc"/>
    <property type="match status" value="1"/>
</dbReference>
<dbReference type="Pfam" id="PF00781">
    <property type="entry name" value="DAGK_cat"/>
    <property type="match status" value="1"/>
</dbReference>
<dbReference type="FunFam" id="3.90.190.10:FF:000157">
    <property type="entry name" value="Protein-tyrosine phosphatase"/>
    <property type="match status" value="1"/>
</dbReference>
<dbReference type="RefSeq" id="WP_218562154.1">
    <property type="nucleotide sequence ID" value="NZ_CP076643.1"/>
</dbReference>
<keyword evidence="6" id="KW-1185">Reference proteome</keyword>
<reference evidence="5" key="1">
    <citation type="submission" date="2021-06" db="EMBL/GenBank/DDBJ databases">
        <title>Vibrio nov. sp., novel gut bacterium isolated from Yellow Sea oyster.</title>
        <authorList>
            <person name="Muhammad N."/>
            <person name="Nguyen T.H."/>
            <person name="Lee Y.-J."/>
            <person name="Ko J."/>
            <person name="Kim S.-G."/>
        </authorList>
    </citation>
    <scope>NUCLEOTIDE SEQUENCE</scope>
    <source>
        <strain evidence="5">OG9-811</strain>
    </source>
</reference>
<evidence type="ECO:0000256" key="1">
    <source>
        <dbReference type="SAM" id="Phobius"/>
    </source>
</evidence>
<dbReference type="PANTHER" id="PTHR47216">
    <property type="match status" value="1"/>
</dbReference>
<evidence type="ECO:0000259" key="3">
    <source>
        <dbReference type="PROSITE" id="PS50056"/>
    </source>
</evidence>
<dbReference type="InterPro" id="IPR000340">
    <property type="entry name" value="Dual-sp_phosphatase_cat-dom"/>
</dbReference>
<dbReference type="SMART" id="SM00195">
    <property type="entry name" value="DSPc"/>
    <property type="match status" value="1"/>
</dbReference>
<gene>
    <name evidence="5" type="ORF">KNV97_14005</name>
</gene>
<dbReference type="NCBIfam" id="NF009025">
    <property type="entry name" value="PRK12361.1"/>
    <property type="match status" value="1"/>
</dbReference>
<sequence length="537" mass="59480">MFVVKYYCLIVLACFSAAFLIPNLAVSLVLGWIGLSVFLVVLAYLFDLPSIFMKSGDGKLTWWIRWAFIPFLAAVRLYNYCSRRNDKVAAIHQIAPHLYVSRRLLRSDLDALHSNNINCIVDVTAEFAGLESAMTDTQFEYLSIPVLDHKAPKYRQLRHALNWIDTQISQSRSVVVHCALGRGRSVFVVAAYLLSQNPGQSVEQVLQKIHSVRSSARLNRRQVRALQSMHQKGLLQLDEPAWLIANPVSGGGKWQAFGQRLIRELTRSYRLRLLFTEPDVSATALARQALQHNPDLIIAAGGDGTVGEVAGEVDHSDTRLAIVPFGTANALCHVLYGIGSKTAPIDKACEAILSGNTRQIDTAYCNQQLMLLVMGIGFEQQMIEYAQREEKNQLGQLAYLTGFFNAVMADNPIELTCRLDDQAPQSLQVRSFVVANTAPFTTLLAQGNGEPEPGDGLLHITYLEQADSVAERLLALSDITLASVGFQDKSELFSYACAQRVEISADKKMDYVVDGELYSADKLTIEIKPQSLQVCVP</sequence>
<feature type="domain" description="Tyrosine-protein phosphatase" evidence="2">
    <location>
        <begin position="90"/>
        <end position="235"/>
    </location>
</feature>
<evidence type="ECO:0000259" key="4">
    <source>
        <dbReference type="PROSITE" id="PS50146"/>
    </source>
</evidence>
<dbReference type="GO" id="GO:0016301">
    <property type="term" value="F:kinase activity"/>
    <property type="evidence" value="ECO:0007669"/>
    <property type="project" value="InterPro"/>
</dbReference>
<evidence type="ECO:0000313" key="6">
    <source>
        <dbReference type="Proteomes" id="UP000694232"/>
    </source>
</evidence>
<name>A0A975U7D0_9VIBR</name>
<feature type="domain" description="DAGKc" evidence="4">
    <location>
        <begin position="236"/>
        <end position="369"/>
    </location>
</feature>
<dbReference type="SMART" id="SM00404">
    <property type="entry name" value="PTPc_motif"/>
    <property type="match status" value="1"/>
</dbReference>
<dbReference type="InterPro" id="IPR003595">
    <property type="entry name" value="Tyr_Pase_cat"/>
</dbReference>
<accession>A0A975U7D0</accession>
<dbReference type="PROSITE" id="PS50056">
    <property type="entry name" value="TYR_PHOSPHATASE_2"/>
    <property type="match status" value="1"/>
</dbReference>
<keyword evidence="1" id="KW-0812">Transmembrane</keyword>
<dbReference type="PANTHER" id="PTHR47216:SF4">
    <property type="entry name" value="OS01G0859400 PROTEIN"/>
    <property type="match status" value="1"/>
</dbReference>
<keyword evidence="1" id="KW-1133">Transmembrane helix</keyword>
<keyword evidence="1" id="KW-0472">Membrane</keyword>
<dbReference type="AlphaFoldDB" id="A0A975U7D0"/>
<evidence type="ECO:0000313" key="5">
    <source>
        <dbReference type="EMBL" id="QXO16599.1"/>
    </source>
</evidence>
<proteinExistence type="predicted"/>
<evidence type="ECO:0000259" key="2">
    <source>
        <dbReference type="PROSITE" id="PS50054"/>
    </source>
</evidence>
<dbReference type="SMART" id="SM00046">
    <property type="entry name" value="DAGKc"/>
    <property type="match status" value="1"/>
</dbReference>
<organism evidence="5 6">
    <name type="scientific">Vibrio ostreae</name>
    <dbReference type="NCBI Taxonomy" id="2841925"/>
    <lineage>
        <taxon>Bacteria</taxon>
        <taxon>Pseudomonadati</taxon>
        <taxon>Pseudomonadota</taxon>
        <taxon>Gammaproteobacteria</taxon>
        <taxon>Vibrionales</taxon>
        <taxon>Vibrionaceae</taxon>
        <taxon>Vibrio</taxon>
    </lineage>
</organism>
<feature type="transmembrane region" description="Helical" evidence="1">
    <location>
        <begin position="30"/>
        <end position="48"/>
    </location>
</feature>
<protein>
    <submittedName>
        <fullName evidence="5">Dual specificity protein phosphatase family protein</fullName>
    </submittedName>
</protein>
<dbReference type="KEGG" id="vos:KNV97_14005"/>
<feature type="transmembrane region" description="Helical" evidence="1">
    <location>
        <begin position="60"/>
        <end position="78"/>
    </location>
</feature>
<dbReference type="Proteomes" id="UP000694232">
    <property type="component" value="Chromosome 1"/>
</dbReference>
<dbReference type="PROSITE" id="PS50146">
    <property type="entry name" value="DAGK"/>
    <property type="match status" value="1"/>
</dbReference>